<evidence type="ECO:0000313" key="1">
    <source>
        <dbReference type="EMBL" id="QCD83956.1"/>
    </source>
</evidence>
<organism evidence="1 2">
    <name type="scientific">Vigna unguiculata</name>
    <name type="common">Cowpea</name>
    <dbReference type="NCBI Taxonomy" id="3917"/>
    <lineage>
        <taxon>Eukaryota</taxon>
        <taxon>Viridiplantae</taxon>
        <taxon>Streptophyta</taxon>
        <taxon>Embryophyta</taxon>
        <taxon>Tracheophyta</taxon>
        <taxon>Spermatophyta</taxon>
        <taxon>Magnoliopsida</taxon>
        <taxon>eudicotyledons</taxon>
        <taxon>Gunneridae</taxon>
        <taxon>Pentapetalae</taxon>
        <taxon>rosids</taxon>
        <taxon>fabids</taxon>
        <taxon>Fabales</taxon>
        <taxon>Fabaceae</taxon>
        <taxon>Papilionoideae</taxon>
        <taxon>50 kb inversion clade</taxon>
        <taxon>NPAAA clade</taxon>
        <taxon>indigoferoid/millettioid clade</taxon>
        <taxon>Phaseoleae</taxon>
        <taxon>Vigna</taxon>
    </lineage>
</organism>
<dbReference type="EMBL" id="CP039346">
    <property type="protein sequence ID" value="QCD83956.1"/>
    <property type="molecule type" value="Genomic_DNA"/>
</dbReference>
<evidence type="ECO:0000313" key="2">
    <source>
        <dbReference type="Proteomes" id="UP000501690"/>
    </source>
</evidence>
<accession>A0A4D6L653</accession>
<gene>
    <name evidence="1" type="ORF">DEO72_LG2g4305</name>
</gene>
<reference evidence="1 2" key="1">
    <citation type="submission" date="2019-04" db="EMBL/GenBank/DDBJ databases">
        <title>An improved genome assembly and genetic linkage map for asparagus bean, Vigna unguiculata ssp. sesquipedialis.</title>
        <authorList>
            <person name="Xia Q."/>
            <person name="Zhang R."/>
            <person name="Dong Y."/>
        </authorList>
    </citation>
    <scope>NUCLEOTIDE SEQUENCE [LARGE SCALE GENOMIC DNA]</scope>
    <source>
        <tissue evidence="1">Leaf</tissue>
    </source>
</reference>
<proteinExistence type="predicted"/>
<sequence length="225" mass="24979">MINSAAATFTFRTRALLGFLPKSLELAPNQFLLHLGFGTHPVSYTHLDVYKRQGLPLNSAAATFTFRTRALLGFLPKSLELAPNQFLLHLGFGTHPVSYTHLDVYKRQGLPLNSAAVTFTFRTRALLGFLPKSLELAPNQFLLHFQLLVRSRAAVLLGHASNALYEPIFQWGTVARPVNLAQASQSRLGEMKQGASLRPLHEKSPRRLAQLLSEQATRPGERDLA</sequence>
<dbReference type="AlphaFoldDB" id="A0A4D6L653"/>
<dbReference type="Proteomes" id="UP000501690">
    <property type="component" value="Linkage Group LG2"/>
</dbReference>
<name>A0A4D6L653_VIGUN</name>
<protein>
    <submittedName>
        <fullName evidence="1">Uncharacterized protein</fullName>
    </submittedName>
</protein>
<keyword evidence="2" id="KW-1185">Reference proteome</keyword>